<dbReference type="InterPro" id="IPR043129">
    <property type="entry name" value="ATPase_NBD"/>
</dbReference>
<keyword evidence="2 6" id="KW-0808">Transferase</keyword>
<evidence type="ECO:0000256" key="3">
    <source>
        <dbReference type="ARBA" id="ARBA00022741"/>
    </source>
</evidence>
<dbReference type="GO" id="GO:0006083">
    <property type="term" value="P:acetate metabolic process"/>
    <property type="evidence" value="ECO:0007669"/>
    <property type="project" value="TreeGrafter"/>
</dbReference>
<dbReference type="InterPro" id="IPR023865">
    <property type="entry name" value="Aliphatic_acid_kinase_CS"/>
</dbReference>
<dbReference type="Gene3D" id="3.30.420.40">
    <property type="match status" value="2"/>
</dbReference>
<feature type="site" description="Transition state stabilizer" evidence="6">
    <location>
        <position position="178"/>
    </location>
</feature>
<name>A0A543HZ06_9MICO</name>
<protein>
    <recommendedName>
        <fullName evidence="6">Acetate kinase</fullName>
        <ecNumber evidence="6">2.7.2.1</ecNumber>
    </recommendedName>
    <alternativeName>
        <fullName evidence="6">Acetokinase</fullName>
    </alternativeName>
</protein>
<dbReference type="PROSITE" id="PS01075">
    <property type="entry name" value="ACETATE_KINASE_1"/>
    <property type="match status" value="1"/>
</dbReference>
<keyword evidence="5 6" id="KW-0067">ATP-binding</keyword>
<feature type="binding site" evidence="6">
    <location>
        <begin position="328"/>
        <end position="332"/>
    </location>
    <ligand>
        <name>ATP</name>
        <dbReference type="ChEBI" id="CHEBI:30616"/>
    </ligand>
</feature>
<comment type="similarity">
    <text evidence="1 6 7">Belongs to the acetokinase family.</text>
</comment>
<dbReference type="SUPFAM" id="SSF53067">
    <property type="entry name" value="Actin-like ATPase domain"/>
    <property type="match status" value="2"/>
</dbReference>
<gene>
    <name evidence="6" type="primary">ackA</name>
    <name evidence="8" type="ORF">FB466_1854</name>
</gene>
<dbReference type="GO" id="GO:0006085">
    <property type="term" value="P:acetyl-CoA biosynthetic process"/>
    <property type="evidence" value="ECO:0007669"/>
    <property type="project" value="UniProtKB-UniRule"/>
</dbReference>
<comment type="catalytic activity">
    <reaction evidence="6">
        <text>acetate + ATP = acetyl phosphate + ADP</text>
        <dbReference type="Rhea" id="RHEA:11352"/>
        <dbReference type="ChEBI" id="CHEBI:22191"/>
        <dbReference type="ChEBI" id="CHEBI:30089"/>
        <dbReference type="ChEBI" id="CHEBI:30616"/>
        <dbReference type="ChEBI" id="CHEBI:456216"/>
        <dbReference type="EC" id="2.7.2.1"/>
    </reaction>
</comment>
<evidence type="ECO:0000256" key="2">
    <source>
        <dbReference type="ARBA" id="ARBA00022679"/>
    </source>
</evidence>
<dbReference type="OrthoDB" id="9802453at2"/>
<evidence type="ECO:0000256" key="4">
    <source>
        <dbReference type="ARBA" id="ARBA00022777"/>
    </source>
</evidence>
<feature type="site" description="Transition state stabilizer" evidence="6">
    <location>
        <position position="239"/>
    </location>
</feature>
<evidence type="ECO:0000256" key="6">
    <source>
        <dbReference type="HAMAP-Rule" id="MF_00020"/>
    </source>
</evidence>
<dbReference type="AlphaFoldDB" id="A0A543HZ06"/>
<comment type="caution">
    <text evidence="8">The sequence shown here is derived from an EMBL/GenBank/DDBJ whole genome shotgun (WGS) entry which is preliminary data.</text>
</comment>
<dbReference type="UniPathway" id="UPA00340">
    <property type="reaction ID" value="UER00458"/>
</dbReference>
<dbReference type="RefSeq" id="WP_141917744.1">
    <property type="nucleotide sequence ID" value="NZ_BAAAYS010000028.1"/>
</dbReference>
<feature type="binding site" evidence="6">
    <location>
        <position position="382"/>
    </location>
    <ligand>
        <name>Mg(2+)</name>
        <dbReference type="ChEBI" id="CHEBI:18420"/>
    </ligand>
</feature>
<accession>A0A543HZ06</accession>
<dbReference type="HAMAP" id="MF_00020">
    <property type="entry name" value="Acetate_kinase"/>
    <property type="match status" value="1"/>
</dbReference>
<dbReference type="InterPro" id="IPR000890">
    <property type="entry name" value="Aliphatic_acid_kin_short-chain"/>
</dbReference>
<comment type="cofactor">
    <cofactor evidence="6">
        <name>Mg(2+)</name>
        <dbReference type="ChEBI" id="CHEBI:18420"/>
    </cofactor>
    <cofactor evidence="6">
        <name>Mn(2+)</name>
        <dbReference type="ChEBI" id="CHEBI:29035"/>
    </cofactor>
    <text evidence="6">Mg(2+). Can also accept Mn(2+).</text>
</comment>
<feature type="binding site" evidence="6">
    <location>
        <begin position="206"/>
        <end position="210"/>
    </location>
    <ligand>
        <name>ATP</name>
        <dbReference type="ChEBI" id="CHEBI:30616"/>
    </ligand>
</feature>
<dbReference type="PANTHER" id="PTHR21060:SF15">
    <property type="entry name" value="ACETATE KINASE-RELATED"/>
    <property type="match status" value="1"/>
</dbReference>
<keyword evidence="3 6" id="KW-0547">Nucleotide-binding</keyword>
<keyword evidence="6" id="KW-0963">Cytoplasm</keyword>
<reference evidence="8 9" key="1">
    <citation type="submission" date="2019-06" db="EMBL/GenBank/DDBJ databases">
        <title>Sequencing the genomes of 1000 actinobacteria strains.</title>
        <authorList>
            <person name="Klenk H.-P."/>
        </authorList>
    </citation>
    <scope>NUCLEOTIDE SEQUENCE [LARGE SCALE GENOMIC DNA]</scope>
    <source>
        <strain evidence="8 9">DSM 18031</strain>
    </source>
</reference>
<feature type="binding site" evidence="6">
    <location>
        <position position="89"/>
    </location>
    <ligand>
        <name>substrate</name>
    </ligand>
</feature>
<feature type="binding site" evidence="6">
    <location>
        <position position="15"/>
    </location>
    <ligand>
        <name>ATP</name>
        <dbReference type="ChEBI" id="CHEBI:30616"/>
    </ligand>
</feature>
<dbReference type="InterPro" id="IPR004372">
    <property type="entry name" value="Ac/propionate_kinase"/>
</dbReference>
<organism evidence="8 9">
    <name type="scientific">Klugiella xanthotipulae</name>
    <dbReference type="NCBI Taxonomy" id="244735"/>
    <lineage>
        <taxon>Bacteria</taxon>
        <taxon>Bacillati</taxon>
        <taxon>Actinomycetota</taxon>
        <taxon>Actinomycetes</taxon>
        <taxon>Micrococcales</taxon>
        <taxon>Microbacteriaceae</taxon>
        <taxon>Klugiella</taxon>
    </lineage>
</organism>
<evidence type="ECO:0000313" key="9">
    <source>
        <dbReference type="Proteomes" id="UP000318331"/>
    </source>
</evidence>
<sequence length="399" mass="42874">MNCVLVVNSGSSSFKYQLIEMSTERRVASGLVERIGEPMGRAVHQTDEGTSELAHPIPDHTAGFALMMAAFAAADSDLSEMPIVAVGHRVVHGGKRFFAPTVIDDDVAWNIADLADLAPLHNPANHQGIVAARLAFPSVPQVAVFDTAFHQTMPAEAYTYAIDRELAEKHRVRKYGFHGTSHKFVSEEAARFVGRPNAELKQIVLHLGNGASACAIVGGVSQDTSMGMTPLQGLVMGTRSGDVDPSALFHLARHAHLSIDELDTLLNRGSGMLGLAGTGDMRDVHRLADAGEAHAVLALDVYVRRIRHYLGAYLVHLGGADVITFTAGIGENGPEIRQEVLAGLEWLGIRLDRERNALPNTGPRRISTDDSPIAVLVVPTDEELEIARQTVETITGVAE</sequence>
<dbReference type="CDD" id="cd24010">
    <property type="entry name" value="ASKHA_NBD_AcK_PK"/>
    <property type="match status" value="1"/>
</dbReference>
<keyword evidence="6" id="KW-0479">Metal-binding</keyword>
<dbReference type="GO" id="GO:0000287">
    <property type="term" value="F:magnesium ion binding"/>
    <property type="evidence" value="ECO:0007669"/>
    <property type="project" value="UniProtKB-UniRule"/>
</dbReference>
<evidence type="ECO:0000256" key="7">
    <source>
        <dbReference type="RuleBase" id="RU003835"/>
    </source>
</evidence>
<dbReference type="Proteomes" id="UP000318331">
    <property type="component" value="Unassembled WGS sequence"/>
</dbReference>
<dbReference type="GO" id="GO:0008776">
    <property type="term" value="F:acetate kinase activity"/>
    <property type="evidence" value="ECO:0007669"/>
    <property type="project" value="UniProtKB-UniRule"/>
</dbReference>
<evidence type="ECO:0000313" key="8">
    <source>
        <dbReference type="EMBL" id="TQM63587.1"/>
    </source>
</evidence>
<evidence type="ECO:0000256" key="5">
    <source>
        <dbReference type="ARBA" id="ARBA00022840"/>
    </source>
</evidence>
<keyword evidence="6" id="KW-0460">Magnesium</keyword>
<feature type="binding site" evidence="6">
    <location>
        <begin position="280"/>
        <end position="282"/>
    </location>
    <ligand>
        <name>ATP</name>
        <dbReference type="ChEBI" id="CHEBI:30616"/>
    </ligand>
</feature>
<feature type="binding site" evidence="6">
    <location>
        <position position="8"/>
    </location>
    <ligand>
        <name>Mg(2+)</name>
        <dbReference type="ChEBI" id="CHEBI:18420"/>
    </ligand>
</feature>
<dbReference type="PROSITE" id="PS01076">
    <property type="entry name" value="ACETATE_KINASE_2"/>
    <property type="match status" value="1"/>
</dbReference>
<feature type="active site" description="Proton donor/acceptor" evidence="6">
    <location>
        <position position="146"/>
    </location>
</feature>
<comment type="subcellular location">
    <subcellularLocation>
        <location evidence="6">Cytoplasm</location>
    </subcellularLocation>
</comment>
<dbReference type="Pfam" id="PF00871">
    <property type="entry name" value="Acetate_kinase"/>
    <property type="match status" value="1"/>
</dbReference>
<dbReference type="NCBIfam" id="TIGR00016">
    <property type="entry name" value="ackA"/>
    <property type="match status" value="1"/>
</dbReference>
<keyword evidence="4 6" id="KW-0418">Kinase</keyword>
<dbReference type="EMBL" id="VFPN01000002">
    <property type="protein sequence ID" value="TQM63587.1"/>
    <property type="molecule type" value="Genomic_DNA"/>
</dbReference>
<comment type="function">
    <text evidence="6">Catalyzes the formation of acetyl phosphate from acetate and ATP. Can also catalyze the reverse reaction.</text>
</comment>
<dbReference type="EC" id="2.7.2.1" evidence="6"/>
<comment type="subunit">
    <text evidence="6">Homodimer.</text>
</comment>
<proteinExistence type="inferred from homology"/>
<dbReference type="PANTHER" id="PTHR21060">
    <property type="entry name" value="ACETATE KINASE"/>
    <property type="match status" value="1"/>
</dbReference>
<dbReference type="PRINTS" id="PR00471">
    <property type="entry name" value="ACETATEKNASE"/>
</dbReference>
<dbReference type="GO" id="GO:0005737">
    <property type="term" value="C:cytoplasm"/>
    <property type="evidence" value="ECO:0007669"/>
    <property type="project" value="UniProtKB-SubCell"/>
</dbReference>
<keyword evidence="9" id="KW-1185">Reference proteome</keyword>
<dbReference type="PIRSF" id="PIRSF000722">
    <property type="entry name" value="Acetate_prop_kin"/>
    <property type="match status" value="1"/>
</dbReference>
<dbReference type="GO" id="GO:0005524">
    <property type="term" value="F:ATP binding"/>
    <property type="evidence" value="ECO:0007669"/>
    <property type="project" value="UniProtKB-KW"/>
</dbReference>
<evidence type="ECO:0000256" key="1">
    <source>
        <dbReference type="ARBA" id="ARBA00008748"/>
    </source>
</evidence>
<comment type="pathway">
    <text evidence="6">Metabolic intermediate biosynthesis; acetyl-CoA biosynthesis; acetyl-CoA from acetate: step 1/2.</text>
</comment>